<evidence type="ECO:0000256" key="1">
    <source>
        <dbReference type="ARBA" id="ARBA00004651"/>
    </source>
</evidence>
<comment type="subcellular location">
    <subcellularLocation>
        <location evidence="1">Cell membrane</location>
        <topology evidence="1">Multi-pass membrane protein</topology>
    </subcellularLocation>
</comment>
<dbReference type="InterPro" id="IPR032807">
    <property type="entry name" value="GNVR"/>
</dbReference>
<dbReference type="OrthoDB" id="2360475at2"/>
<keyword evidence="5 7" id="KW-1133">Transmembrane helix</keyword>
<evidence type="ECO:0000313" key="10">
    <source>
        <dbReference type="EMBL" id="CDL92170.1"/>
    </source>
</evidence>
<evidence type="ECO:0000256" key="3">
    <source>
        <dbReference type="ARBA" id="ARBA00022475"/>
    </source>
</evidence>
<gene>
    <name evidence="10" type="ORF">CTDIVETGP_2240</name>
</gene>
<keyword evidence="4 7" id="KW-0812">Transmembrane</keyword>
<sequence length="226" mass="25009">MEDEEMTLDLQDFFYIIKKRLKLIVLITLACAVISGLLSVFLIKPTYEASSSIIVGKPTNNIKTDNNDVMMYQNLVKTYAQIAQSDSVARATLNKLNENITLDDFQKMVSVTPEQGTQILTIKADSKDPNEAAKVVDTMASSFINESKKVFPTGGDIQIMDRAQIPNKPVKPKKTLNVAIAFFLGLIVSVGISFLLEYQDNTIKTEDDIDRYLGLPVIGVIPKSGK</sequence>
<dbReference type="RefSeq" id="WP_017895084.1">
    <property type="nucleotide sequence ID" value="NZ_CBXI010000040.1"/>
</dbReference>
<keyword evidence="10" id="KW-0418">Kinase</keyword>
<evidence type="ECO:0000256" key="4">
    <source>
        <dbReference type="ARBA" id="ARBA00022692"/>
    </source>
</evidence>
<accession>W6N7B1</accession>
<evidence type="ECO:0000259" key="9">
    <source>
        <dbReference type="Pfam" id="PF13807"/>
    </source>
</evidence>
<keyword evidence="6 7" id="KW-0472">Membrane</keyword>
<evidence type="ECO:0000256" key="5">
    <source>
        <dbReference type="ARBA" id="ARBA00022989"/>
    </source>
</evidence>
<dbReference type="AlphaFoldDB" id="W6N7B1"/>
<dbReference type="EMBL" id="CBXI010000040">
    <property type="protein sequence ID" value="CDL92170.1"/>
    <property type="molecule type" value="Genomic_DNA"/>
</dbReference>
<keyword evidence="3" id="KW-1003">Cell membrane</keyword>
<comment type="similarity">
    <text evidence="2">Belongs to the CpsC/CapA family.</text>
</comment>
<evidence type="ECO:0000313" key="11">
    <source>
        <dbReference type="Proteomes" id="UP000019482"/>
    </source>
</evidence>
<evidence type="ECO:0000256" key="7">
    <source>
        <dbReference type="SAM" id="Phobius"/>
    </source>
</evidence>
<dbReference type="GeneID" id="29420597"/>
<dbReference type="Pfam" id="PF13807">
    <property type="entry name" value="GNVR"/>
    <property type="match status" value="1"/>
</dbReference>
<organism evidence="10 11">
    <name type="scientific">Clostridium tyrobutyricum DIVETGP</name>
    <dbReference type="NCBI Taxonomy" id="1408889"/>
    <lineage>
        <taxon>Bacteria</taxon>
        <taxon>Bacillati</taxon>
        <taxon>Bacillota</taxon>
        <taxon>Clostridia</taxon>
        <taxon>Eubacteriales</taxon>
        <taxon>Clostridiaceae</taxon>
        <taxon>Clostridium</taxon>
    </lineage>
</organism>
<dbReference type="InterPro" id="IPR003856">
    <property type="entry name" value="LPS_length_determ_N"/>
</dbReference>
<evidence type="ECO:0000256" key="6">
    <source>
        <dbReference type="ARBA" id="ARBA00023136"/>
    </source>
</evidence>
<dbReference type="InterPro" id="IPR050445">
    <property type="entry name" value="Bact_polysacc_biosynth/exp"/>
</dbReference>
<evidence type="ECO:0000256" key="2">
    <source>
        <dbReference type="ARBA" id="ARBA00006683"/>
    </source>
</evidence>
<evidence type="ECO:0000259" key="8">
    <source>
        <dbReference type="Pfam" id="PF02706"/>
    </source>
</evidence>
<name>W6N7B1_CLOTY</name>
<proteinExistence type="inferred from homology"/>
<feature type="transmembrane region" description="Helical" evidence="7">
    <location>
        <begin position="176"/>
        <end position="196"/>
    </location>
</feature>
<dbReference type="Proteomes" id="UP000019482">
    <property type="component" value="Unassembled WGS sequence"/>
</dbReference>
<reference evidence="10 11" key="1">
    <citation type="journal article" date="2015" name="Genome Announc.">
        <title>Draft Genome Sequence of Clostridium tyrobutyricum Strain DIVETGP, Isolated from Cow's Milk for Grana Padano Production.</title>
        <authorList>
            <person name="Soggiu A."/>
            <person name="Piras C."/>
            <person name="Gaiarsa S."/>
            <person name="Sassera D."/>
            <person name="Roncada P."/>
            <person name="Bendixen E."/>
            <person name="Brasca M."/>
            <person name="Bonizzi L."/>
        </authorList>
    </citation>
    <scope>NUCLEOTIDE SEQUENCE [LARGE SCALE GENOMIC DNA]</scope>
    <source>
        <strain evidence="10 11">DIVETGP</strain>
    </source>
</reference>
<dbReference type="PANTHER" id="PTHR32309:SF13">
    <property type="entry name" value="FERRIC ENTEROBACTIN TRANSPORT PROTEIN FEPE"/>
    <property type="match status" value="1"/>
</dbReference>
<protein>
    <submittedName>
        <fullName evidence="10">Tyrosine-protein kinase transmembrane modulator EpsC</fullName>
    </submittedName>
</protein>
<keyword evidence="11" id="KW-1185">Reference proteome</keyword>
<dbReference type="PANTHER" id="PTHR32309">
    <property type="entry name" value="TYROSINE-PROTEIN KINASE"/>
    <property type="match status" value="1"/>
</dbReference>
<dbReference type="GO" id="GO:0004713">
    <property type="term" value="F:protein tyrosine kinase activity"/>
    <property type="evidence" value="ECO:0007669"/>
    <property type="project" value="TreeGrafter"/>
</dbReference>
<keyword evidence="10" id="KW-0808">Transferase</keyword>
<dbReference type="Pfam" id="PF02706">
    <property type="entry name" value="Wzz"/>
    <property type="match status" value="1"/>
</dbReference>
<feature type="transmembrane region" description="Helical" evidence="7">
    <location>
        <begin position="21"/>
        <end position="43"/>
    </location>
</feature>
<comment type="caution">
    <text evidence="10">The sequence shown here is derived from an EMBL/GenBank/DDBJ whole genome shotgun (WGS) entry which is preliminary data.</text>
</comment>
<feature type="domain" description="Polysaccharide chain length determinant N-terminal" evidence="8">
    <location>
        <begin position="7"/>
        <end position="96"/>
    </location>
</feature>
<feature type="domain" description="Tyrosine-protein kinase G-rich" evidence="9">
    <location>
        <begin position="153"/>
        <end position="195"/>
    </location>
</feature>
<dbReference type="GO" id="GO:0005886">
    <property type="term" value="C:plasma membrane"/>
    <property type="evidence" value="ECO:0007669"/>
    <property type="project" value="UniProtKB-SubCell"/>
</dbReference>